<organism evidence="2 3">
    <name type="scientific">Penicillium atrosanguineum</name>
    <dbReference type="NCBI Taxonomy" id="1132637"/>
    <lineage>
        <taxon>Eukaryota</taxon>
        <taxon>Fungi</taxon>
        <taxon>Dikarya</taxon>
        <taxon>Ascomycota</taxon>
        <taxon>Pezizomycotina</taxon>
        <taxon>Eurotiomycetes</taxon>
        <taxon>Eurotiomycetidae</taxon>
        <taxon>Eurotiales</taxon>
        <taxon>Aspergillaceae</taxon>
        <taxon>Penicillium</taxon>
    </lineage>
</organism>
<sequence length="88" mass="9725">MWLKVAEQMAAPWRLADAMHQETGKHAFAHQADMSASSEDRSRDAATNLLSQASNLPELRMPIEKDTTLLPSFAEMFSDVPSTHSAPN</sequence>
<evidence type="ECO:0000313" key="2">
    <source>
        <dbReference type="EMBL" id="KAJ5318736.1"/>
    </source>
</evidence>
<accession>A0A9W9KT74</accession>
<dbReference type="AlphaFoldDB" id="A0A9W9KT74"/>
<dbReference type="GO" id="GO:0003677">
    <property type="term" value="F:DNA binding"/>
    <property type="evidence" value="ECO:0007669"/>
    <property type="project" value="UniProtKB-KW"/>
</dbReference>
<dbReference type="Proteomes" id="UP001147746">
    <property type="component" value="Unassembled WGS sequence"/>
</dbReference>
<comment type="caution">
    <text evidence="2">The sequence shown here is derived from an EMBL/GenBank/DDBJ whole genome shotgun (WGS) entry which is preliminary data.</text>
</comment>
<proteinExistence type="predicted"/>
<keyword evidence="3" id="KW-1185">Reference proteome</keyword>
<evidence type="ECO:0000313" key="3">
    <source>
        <dbReference type="Proteomes" id="UP001147746"/>
    </source>
</evidence>
<evidence type="ECO:0000256" key="1">
    <source>
        <dbReference type="SAM" id="MobiDB-lite"/>
    </source>
</evidence>
<keyword evidence="2" id="KW-0238">DNA-binding</keyword>
<reference evidence="2" key="2">
    <citation type="journal article" date="2023" name="IMA Fungus">
        <title>Comparative genomic study of the Penicillium genus elucidates a diverse pangenome and 15 lateral gene transfer events.</title>
        <authorList>
            <person name="Petersen C."/>
            <person name="Sorensen T."/>
            <person name="Nielsen M.R."/>
            <person name="Sondergaard T.E."/>
            <person name="Sorensen J.L."/>
            <person name="Fitzpatrick D.A."/>
            <person name="Frisvad J.C."/>
            <person name="Nielsen K.L."/>
        </authorList>
    </citation>
    <scope>NUCLEOTIDE SEQUENCE</scope>
    <source>
        <strain evidence="2">IBT 21472</strain>
    </source>
</reference>
<dbReference type="EMBL" id="JAPZBO010000004">
    <property type="protein sequence ID" value="KAJ5318736.1"/>
    <property type="molecule type" value="Genomic_DNA"/>
</dbReference>
<protein>
    <submittedName>
        <fullName evidence="2">MYB DNA-binding domain-containing protein</fullName>
    </submittedName>
</protein>
<feature type="region of interest" description="Disordered" evidence="1">
    <location>
        <begin position="24"/>
        <end position="45"/>
    </location>
</feature>
<name>A0A9W9KT74_9EURO</name>
<gene>
    <name evidence="2" type="ORF">N7476_005156</name>
</gene>
<reference evidence="2" key="1">
    <citation type="submission" date="2022-12" db="EMBL/GenBank/DDBJ databases">
        <authorList>
            <person name="Petersen C."/>
        </authorList>
    </citation>
    <scope>NUCLEOTIDE SEQUENCE</scope>
    <source>
        <strain evidence="2">IBT 21472</strain>
    </source>
</reference>